<dbReference type="GO" id="GO:0035861">
    <property type="term" value="C:site of double-strand break"/>
    <property type="evidence" value="ECO:0007669"/>
    <property type="project" value="TreeGrafter"/>
</dbReference>
<keyword evidence="2" id="KW-0808">Transferase</keyword>
<protein>
    <submittedName>
        <fullName evidence="12">DNA-directed DNA polymerase eta rad30</fullName>
    </submittedName>
</protein>
<feature type="domain" description="UmuC" evidence="10">
    <location>
        <begin position="38"/>
        <end position="323"/>
    </location>
</feature>
<keyword evidence="6" id="KW-0862">Zinc</keyword>
<dbReference type="PANTHER" id="PTHR45873:SF1">
    <property type="entry name" value="DNA POLYMERASE ETA"/>
    <property type="match status" value="1"/>
</dbReference>
<dbReference type="InterPro" id="IPR001126">
    <property type="entry name" value="UmuC"/>
</dbReference>
<keyword evidence="5" id="KW-0863">Zinc-finger</keyword>
<dbReference type="Pfam" id="PF21704">
    <property type="entry name" value="POLH-Rev1_HhH"/>
    <property type="match status" value="1"/>
</dbReference>
<dbReference type="InterPro" id="IPR041298">
    <property type="entry name" value="UBZ3"/>
</dbReference>
<organism evidence="12 13">
    <name type="scientific">Saitozyma podzolica</name>
    <dbReference type="NCBI Taxonomy" id="1890683"/>
    <lineage>
        <taxon>Eukaryota</taxon>
        <taxon>Fungi</taxon>
        <taxon>Dikarya</taxon>
        <taxon>Basidiomycota</taxon>
        <taxon>Agaricomycotina</taxon>
        <taxon>Tremellomycetes</taxon>
        <taxon>Tremellales</taxon>
        <taxon>Trimorphomycetaceae</taxon>
        <taxon>Saitozyma</taxon>
    </lineage>
</organism>
<dbReference type="OrthoDB" id="5723at2759"/>
<dbReference type="GO" id="GO:0005634">
    <property type="term" value="C:nucleus"/>
    <property type="evidence" value="ECO:0007669"/>
    <property type="project" value="UniProtKB-SubCell"/>
</dbReference>
<dbReference type="InterPro" id="IPR036775">
    <property type="entry name" value="DNA_pol_Y-fam_lit_finger_sf"/>
</dbReference>
<evidence type="ECO:0000259" key="10">
    <source>
        <dbReference type="PROSITE" id="PS50173"/>
    </source>
</evidence>
<accession>A0A427YC89</accession>
<keyword evidence="7" id="KW-0234">DNA repair</keyword>
<dbReference type="GO" id="GO:0006281">
    <property type="term" value="P:DNA repair"/>
    <property type="evidence" value="ECO:0007669"/>
    <property type="project" value="UniProtKB-KW"/>
</dbReference>
<sequence>MAFLGGPPSRSDAGGSVPTYRHLLSAQAQTVFNPLRVIAHCDIDAAYAQFEQVRLGLPDDVPLICAQWQSIIAVNYPARKYGIKRFNTIDEAKKMCPHLIVQHVATYRNGESEAGYWGEVDPRTHKVSLDPYRRESLKILAIFKEMVPKGEIEKASIDEAFLDLTPMVIDRLLLAHPYLATVPDDAPEGIDSTLPPAPHIEWTKAGNVVPIGGEASADGPSGLDGSDGAEMPSSQDAEGEGIRRSRDTWEDWALCLGAEIMAEVRTEVWKRLHYTCSAGIAHNKALAKLCSAWKKPNNQTVLRTAATPAFLRDLDFTDIRFLGGKLGNAISTEYNAKTVGDMLTVPLEELQKRFGEESIWVYNILRGIDHTEVTPRVATKSMLASKNTRPAVTTPEQGLHWIGVLGGELNLSTEYIVKYAKKLWDEVCQPYHRGNPMKLNNMALSFTGLERMEEGQRGIEGFFSAGPSKTKANTNADTAADADADGLPSDPPLEEQSSVAVAPGKRSRPSSPKPARPEHKSEPSAKKTRLPTLHTGKRKTGLESFLVKRGESSSGSGSGTSGQQPTASTLETIVIDGAAGAGVDDVPVSTTAPDPTMEAGPSRHVHPSVRTDTDDFVDSPLLDPAAKGDGDDEAETQAQATGSRWMCPQCNALFAVPDASGRSLSEQKQEHEDYHFALSLQDDGSNGTGRLGRPGSKSMPVLKGQSKVKKKERNKEGIKAFFAPKQGGDPGGVKKES</sequence>
<evidence type="ECO:0000256" key="9">
    <source>
        <dbReference type="SAM" id="MobiDB-lite"/>
    </source>
</evidence>
<reference evidence="12 13" key="1">
    <citation type="submission" date="2018-11" db="EMBL/GenBank/DDBJ databases">
        <title>Genome sequence of Saitozyma podzolica DSM 27192.</title>
        <authorList>
            <person name="Aliyu H."/>
            <person name="Gorte O."/>
            <person name="Ochsenreither K."/>
        </authorList>
    </citation>
    <scope>NUCLEOTIDE SEQUENCE [LARGE SCALE GENOMIC DNA]</scope>
    <source>
        <strain evidence="12 13">DSM 27192</strain>
    </source>
</reference>
<dbReference type="PANTHER" id="PTHR45873">
    <property type="entry name" value="DNA POLYMERASE ETA"/>
    <property type="match status" value="1"/>
</dbReference>
<dbReference type="Proteomes" id="UP000279259">
    <property type="component" value="Unassembled WGS sequence"/>
</dbReference>
<evidence type="ECO:0000256" key="6">
    <source>
        <dbReference type="ARBA" id="ARBA00022833"/>
    </source>
</evidence>
<feature type="region of interest" description="Disordered" evidence="9">
    <location>
        <begin position="211"/>
        <end position="244"/>
    </location>
</feature>
<evidence type="ECO:0000256" key="1">
    <source>
        <dbReference type="ARBA" id="ARBA00004123"/>
    </source>
</evidence>
<dbReference type="PROSITE" id="PS50173">
    <property type="entry name" value="UMUC"/>
    <property type="match status" value="1"/>
</dbReference>
<dbReference type="InterPro" id="IPR052230">
    <property type="entry name" value="DNA_polymerase_eta"/>
</dbReference>
<keyword evidence="4" id="KW-0227">DNA damage</keyword>
<feature type="region of interest" description="Disordered" evidence="9">
    <location>
        <begin position="460"/>
        <end position="644"/>
    </location>
</feature>
<dbReference type="AlphaFoldDB" id="A0A427YC89"/>
<feature type="region of interest" description="Disordered" evidence="9">
    <location>
        <begin position="678"/>
        <end position="737"/>
    </location>
</feature>
<dbReference type="GO" id="GO:0008270">
    <property type="term" value="F:zinc ion binding"/>
    <property type="evidence" value="ECO:0007669"/>
    <property type="project" value="UniProtKB-KW"/>
</dbReference>
<comment type="caution">
    <text evidence="12">The sequence shown here is derived from an EMBL/GenBank/DDBJ whole genome shotgun (WGS) entry which is preliminary data.</text>
</comment>
<evidence type="ECO:0000256" key="8">
    <source>
        <dbReference type="ARBA" id="ARBA00023242"/>
    </source>
</evidence>
<dbReference type="GO" id="GO:0005657">
    <property type="term" value="C:replication fork"/>
    <property type="evidence" value="ECO:0007669"/>
    <property type="project" value="UniProtKB-ARBA"/>
</dbReference>
<evidence type="ECO:0000259" key="11">
    <source>
        <dbReference type="PROSITE" id="PS51907"/>
    </source>
</evidence>
<dbReference type="GO" id="GO:0003684">
    <property type="term" value="F:damaged DNA binding"/>
    <property type="evidence" value="ECO:0007669"/>
    <property type="project" value="InterPro"/>
</dbReference>
<dbReference type="PIRSF" id="PIRSF036603">
    <property type="entry name" value="DPol_eta"/>
    <property type="match status" value="1"/>
</dbReference>
<keyword evidence="8" id="KW-0539">Nucleus</keyword>
<evidence type="ECO:0000256" key="2">
    <source>
        <dbReference type="ARBA" id="ARBA00022679"/>
    </source>
</evidence>
<dbReference type="GO" id="GO:0003887">
    <property type="term" value="F:DNA-directed DNA polymerase activity"/>
    <property type="evidence" value="ECO:0007669"/>
    <property type="project" value="UniProtKB-KW"/>
</dbReference>
<feature type="compositionally biased region" description="Low complexity" evidence="9">
    <location>
        <begin position="472"/>
        <end position="481"/>
    </location>
</feature>
<feature type="compositionally biased region" description="Basic and acidic residues" evidence="9">
    <location>
        <begin position="515"/>
        <end position="525"/>
    </location>
</feature>
<keyword evidence="3" id="KW-0479">Metal-binding</keyword>
<dbReference type="Gene3D" id="3.30.70.270">
    <property type="match status" value="1"/>
</dbReference>
<dbReference type="FunFam" id="1.10.150.20:FF:000014">
    <property type="entry name" value="Polymerase (DNA directed), eta"/>
    <property type="match status" value="1"/>
</dbReference>
<dbReference type="GO" id="GO:0070987">
    <property type="term" value="P:error-free translesion synthesis"/>
    <property type="evidence" value="ECO:0007669"/>
    <property type="project" value="UniProtKB-ARBA"/>
</dbReference>
<dbReference type="Gene3D" id="3.40.1170.60">
    <property type="match status" value="1"/>
</dbReference>
<keyword evidence="12" id="KW-0548">Nucleotidyltransferase</keyword>
<dbReference type="STRING" id="1890683.A0A427YC89"/>
<dbReference type="InterPro" id="IPR043128">
    <property type="entry name" value="Rev_trsase/Diguanyl_cyclase"/>
</dbReference>
<name>A0A427YC89_9TREE</name>
<comment type="subcellular location">
    <subcellularLocation>
        <location evidence="1">Nucleus</location>
    </subcellularLocation>
</comment>
<evidence type="ECO:0000313" key="13">
    <source>
        <dbReference type="Proteomes" id="UP000279259"/>
    </source>
</evidence>
<feature type="domain" description="UBZ3-type" evidence="11">
    <location>
        <begin position="640"/>
        <end position="683"/>
    </location>
</feature>
<dbReference type="Pfam" id="PF00817">
    <property type="entry name" value="IMS"/>
    <property type="match status" value="1"/>
</dbReference>
<dbReference type="SUPFAM" id="SSF56672">
    <property type="entry name" value="DNA/RNA polymerases"/>
    <property type="match status" value="1"/>
</dbReference>
<evidence type="ECO:0000256" key="5">
    <source>
        <dbReference type="ARBA" id="ARBA00022771"/>
    </source>
</evidence>
<dbReference type="SUPFAM" id="SSF100879">
    <property type="entry name" value="Lesion bypass DNA polymerase (Y-family), little finger domain"/>
    <property type="match status" value="1"/>
</dbReference>
<dbReference type="InterPro" id="IPR043502">
    <property type="entry name" value="DNA/RNA_pol_sf"/>
</dbReference>
<keyword evidence="13" id="KW-1185">Reference proteome</keyword>
<dbReference type="GO" id="GO:0007064">
    <property type="term" value="P:mitotic sister chromatid cohesion"/>
    <property type="evidence" value="ECO:0007669"/>
    <property type="project" value="UniProtKB-ARBA"/>
</dbReference>
<gene>
    <name evidence="12" type="primary">RAD30</name>
    <name evidence="12" type="ORF">EHS25_002935</name>
</gene>
<evidence type="ECO:0000256" key="3">
    <source>
        <dbReference type="ARBA" id="ARBA00022723"/>
    </source>
</evidence>
<proteinExistence type="predicted"/>
<evidence type="ECO:0000256" key="7">
    <source>
        <dbReference type="ARBA" id="ARBA00023204"/>
    </source>
</evidence>
<dbReference type="PROSITE" id="PS51907">
    <property type="entry name" value="ZF_UBZ3"/>
    <property type="match status" value="1"/>
</dbReference>
<dbReference type="GO" id="GO:0009314">
    <property type="term" value="P:response to radiation"/>
    <property type="evidence" value="ECO:0007669"/>
    <property type="project" value="TreeGrafter"/>
</dbReference>
<dbReference type="Gene3D" id="1.10.150.20">
    <property type="entry name" value="5' to 3' exonuclease, C-terminal subdomain"/>
    <property type="match status" value="1"/>
</dbReference>
<dbReference type="GO" id="GO:0042276">
    <property type="term" value="P:error-prone translesion synthesis"/>
    <property type="evidence" value="ECO:0007669"/>
    <property type="project" value="TreeGrafter"/>
</dbReference>
<dbReference type="FunFam" id="3.40.1170.60:FF:000008">
    <property type="entry name" value="DNA polymerase eta subunit"/>
    <property type="match status" value="1"/>
</dbReference>
<evidence type="ECO:0000313" key="12">
    <source>
        <dbReference type="EMBL" id="RSH88708.1"/>
    </source>
</evidence>
<evidence type="ECO:0000256" key="4">
    <source>
        <dbReference type="ARBA" id="ARBA00022763"/>
    </source>
</evidence>
<keyword evidence="12" id="KW-0239">DNA-directed DNA polymerase</keyword>
<dbReference type="EMBL" id="RSCD01000016">
    <property type="protein sequence ID" value="RSH88708.1"/>
    <property type="molecule type" value="Genomic_DNA"/>
</dbReference>